<dbReference type="OrthoDB" id="9814807at2"/>
<feature type="domain" description="Acyltransferase 3" evidence="2">
    <location>
        <begin position="8"/>
        <end position="353"/>
    </location>
</feature>
<feature type="transmembrane region" description="Helical" evidence="1">
    <location>
        <begin position="12"/>
        <end position="30"/>
    </location>
</feature>
<dbReference type="PANTHER" id="PTHR23028:SF53">
    <property type="entry name" value="ACYL_TRANSF_3 DOMAIN-CONTAINING PROTEIN"/>
    <property type="match status" value="1"/>
</dbReference>
<comment type="caution">
    <text evidence="3">The sequence shown here is derived from an EMBL/GenBank/DDBJ whole genome shotgun (WGS) entry which is preliminary data.</text>
</comment>
<dbReference type="GO" id="GO:0016747">
    <property type="term" value="F:acyltransferase activity, transferring groups other than amino-acyl groups"/>
    <property type="evidence" value="ECO:0007669"/>
    <property type="project" value="InterPro"/>
</dbReference>
<feature type="transmembrane region" description="Helical" evidence="1">
    <location>
        <begin position="50"/>
        <end position="70"/>
    </location>
</feature>
<proteinExistence type="predicted"/>
<protein>
    <submittedName>
        <fullName evidence="3">O-acetyltransferase OatA</fullName>
        <ecNumber evidence="3">2.3.1.-</ecNumber>
    </submittedName>
</protein>
<evidence type="ECO:0000313" key="4">
    <source>
        <dbReference type="Proteomes" id="UP000037939"/>
    </source>
</evidence>
<keyword evidence="3" id="KW-0808">Transferase</keyword>
<keyword evidence="1" id="KW-0812">Transmembrane</keyword>
<dbReference type="Pfam" id="PF01757">
    <property type="entry name" value="Acyl_transf_3"/>
    <property type="match status" value="1"/>
</dbReference>
<feature type="transmembrane region" description="Helical" evidence="1">
    <location>
        <begin position="239"/>
        <end position="258"/>
    </location>
</feature>
<dbReference type="InterPro" id="IPR002656">
    <property type="entry name" value="Acyl_transf_3_dom"/>
</dbReference>
<dbReference type="GO" id="GO:0016020">
    <property type="term" value="C:membrane"/>
    <property type="evidence" value="ECO:0007669"/>
    <property type="project" value="TreeGrafter"/>
</dbReference>
<dbReference type="PANTHER" id="PTHR23028">
    <property type="entry name" value="ACETYLTRANSFERASE"/>
    <property type="match status" value="1"/>
</dbReference>
<keyword evidence="1" id="KW-1133">Transmembrane helix</keyword>
<name>A0A0N1JSP2_9NEIS</name>
<feature type="transmembrane region" description="Helical" evidence="1">
    <location>
        <begin position="196"/>
        <end position="218"/>
    </location>
</feature>
<evidence type="ECO:0000259" key="2">
    <source>
        <dbReference type="Pfam" id="PF01757"/>
    </source>
</evidence>
<keyword evidence="3" id="KW-0012">Acyltransferase</keyword>
<feature type="transmembrane region" description="Helical" evidence="1">
    <location>
        <begin position="264"/>
        <end position="285"/>
    </location>
</feature>
<gene>
    <name evidence="3" type="primary">oatA_1</name>
    <name evidence="3" type="ORF">WG78_13020</name>
</gene>
<dbReference type="InterPro" id="IPR050879">
    <property type="entry name" value="Acyltransferase_3"/>
</dbReference>
<accession>A0A0N1JSP2</accession>
<evidence type="ECO:0000256" key="1">
    <source>
        <dbReference type="SAM" id="Phobius"/>
    </source>
</evidence>
<dbReference type="STRING" id="857265.WG78_13020"/>
<feature type="transmembrane region" description="Helical" evidence="1">
    <location>
        <begin position="164"/>
        <end position="184"/>
    </location>
</feature>
<keyword evidence="4" id="KW-1185">Reference proteome</keyword>
<dbReference type="PATRIC" id="fig|857265.3.peg.2683"/>
<dbReference type="RefSeq" id="WP_053938238.1">
    <property type="nucleotide sequence ID" value="NZ_LAQT01000009.1"/>
</dbReference>
<feature type="transmembrane region" description="Helical" evidence="1">
    <location>
        <begin position="82"/>
        <end position="100"/>
    </location>
</feature>
<evidence type="ECO:0000313" key="3">
    <source>
        <dbReference type="EMBL" id="KPC52770.1"/>
    </source>
</evidence>
<organism evidence="3 4">
    <name type="scientific">Amantichitinum ursilacus</name>
    <dbReference type="NCBI Taxonomy" id="857265"/>
    <lineage>
        <taxon>Bacteria</taxon>
        <taxon>Pseudomonadati</taxon>
        <taxon>Pseudomonadota</taxon>
        <taxon>Betaproteobacteria</taxon>
        <taxon>Neisseriales</taxon>
        <taxon>Chitinibacteraceae</taxon>
        <taxon>Amantichitinum</taxon>
    </lineage>
</organism>
<dbReference type="EMBL" id="LAQT01000009">
    <property type="protein sequence ID" value="KPC52770.1"/>
    <property type="molecule type" value="Genomic_DNA"/>
</dbReference>
<sequence>MTASAHRNHGLDTLRAAAITLVFMYHYAVFVSHTNTFGVFSEIGWVGVDLFFVLSGYLIANQLLAGLVQGQRISFKAFYARRALRTLPVFWVTLALFFIFPDQLGGNPPPPLWRFLTFTQNWWLTPGTAFSHAWSLCVEEQFYLVLPLLLTLGVLLARRWPKRAAWWAWGVLLVAGIATRIYYWGEVGPDPRGFTYYKYIYFSTLCRADEFLPGVGVAMLRHLHPLLWQRITARGSRNLLLGVLATLVMLGLVHRAMYIEGYGYTFWMTALGYTGIAGAFALLVLAALSPSSLLARVRMPGAQRLALWSYSFYLIHKPVAWVVAQQLERWHPAEIVRLPVVTALCLLAGWLLHRAVEQPFMALRQKRVPAQFRLAPAAA</sequence>
<feature type="transmembrane region" description="Helical" evidence="1">
    <location>
        <begin position="141"/>
        <end position="157"/>
    </location>
</feature>
<dbReference type="EC" id="2.3.1.-" evidence="3"/>
<keyword evidence="1" id="KW-0472">Membrane</keyword>
<dbReference type="Proteomes" id="UP000037939">
    <property type="component" value="Unassembled WGS sequence"/>
</dbReference>
<dbReference type="AlphaFoldDB" id="A0A0N1JSP2"/>
<reference evidence="3 4" key="1">
    <citation type="submission" date="2015-07" db="EMBL/GenBank/DDBJ databases">
        <title>Draft genome sequence of the Amantichitinum ursilacus IGB-41, a new chitin-degrading bacterium.</title>
        <authorList>
            <person name="Kirstahler P."/>
            <person name="Guenther M."/>
            <person name="Grumaz C."/>
            <person name="Rupp S."/>
            <person name="Zibek S."/>
            <person name="Sohn K."/>
        </authorList>
    </citation>
    <scope>NUCLEOTIDE SEQUENCE [LARGE SCALE GENOMIC DNA]</scope>
    <source>
        <strain evidence="3 4">IGB-41</strain>
    </source>
</reference>